<evidence type="ECO:0000313" key="3">
    <source>
        <dbReference type="Proteomes" id="UP000239649"/>
    </source>
</evidence>
<reference evidence="2 3" key="1">
    <citation type="journal article" date="2018" name="Plant J.">
        <title>Genome sequences of Chlorella sorokiniana UTEX 1602 and Micractinium conductrix SAG 241.80: implications to maltose excretion by a green alga.</title>
        <authorList>
            <person name="Arriola M.B."/>
            <person name="Velmurugan N."/>
            <person name="Zhang Y."/>
            <person name="Plunkett M.H."/>
            <person name="Hondzo H."/>
            <person name="Barney B.M."/>
        </authorList>
    </citation>
    <scope>NUCLEOTIDE SEQUENCE [LARGE SCALE GENOMIC DNA]</scope>
    <source>
        <strain evidence="2 3">SAG 241.80</strain>
    </source>
</reference>
<name>A0A2P6VFA4_9CHLO</name>
<feature type="compositionally biased region" description="Low complexity" evidence="1">
    <location>
        <begin position="578"/>
        <end position="589"/>
    </location>
</feature>
<feature type="compositionally biased region" description="Pro residues" evidence="1">
    <location>
        <begin position="418"/>
        <end position="435"/>
    </location>
</feature>
<comment type="caution">
    <text evidence="2">The sequence shown here is derived from an EMBL/GenBank/DDBJ whole genome shotgun (WGS) entry which is preliminary data.</text>
</comment>
<sequence>MQPGRRHTPPPLPQAAGSFAVRPLLAGLLDKVALLACVAAGEPGALDMLQQVLAAAGLGSSPARRAVFLAKGYGFQADAASAATAATAATAAAARDPLASKQQSYLRRGACQLLRASHPPAIGTALHTFGPGFARWVKWASLRLYEVPYGEDVPLWAALRQVSRIRDAGVRDSAASEAAIEDADVVLRLELGECGKLGFKSVIPTAEEVVAKAEHDPGSLSLVLDHVRASLLLALGRPGAAGDFNAPEKILPCFRLLNDAAPWLAAGARPCRFCRAREREHFFCVHAEQLEAAFSRFHPGRRLSGPCTGCERCGTGAVAVAESVATSFTAQVALALRREFAPARVSLPALAKWGPPGRPIDDVGIPFPSPRSTLAPRRRRFVGSLSGRQHLADESDEEEDSDEEVGEGEAEDEQAPFAHPPTPPAVPVPAPPAPQPAEQQPAEPVQLQAFAAVAVRAVSAALAAYDCPTSDPRHGATLCLCTWEAICRLYRVGALSDKQQSRVRSLLCEAAAAVLPVPAGQAPIQGEALERRLAEVQDAEAAAVQRDWQQRQAAEAGEQQQQQQQAGSSGGAWGGGAAAAAAAGSSGGG</sequence>
<proteinExistence type="predicted"/>
<feature type="compositionally biased region" description="Low complexity" evidence="1">
    <location>
        <begin position="544"/>
        <end position="567"/>
    </location>
</feature>
<dbReference type="AlphaFoldDB" id="A0A2P6VFA4"/>
<dbReference type="Proteomes" id="UP000239649">
    <property type="component" value="Unassembled WGS sequence"/>
</dbReference>
<protein>
    <submittedName>
        <fullName evidence="2">Uncharacterized protein</fullName>
    </submittedName>
</protein>
<feature type="compositionally biased region" description="Gly residues" evidence="1">
    <location>
        <begin position="568"/>
        <end position="577"/>
    </location>
</feature>
<evidence type="ECO:0000256" key="1">
    <source>
        <dbReference type="SAM" id="MobiDB-lite"/>
    </source>
</evidence>
<keyword evidence="3" id="KW-1185">Reference proteome</keyword>
<feature type="compositionally biased region" description="Acidic residues" evidence="1">
    <location>
        <begin position="394"/>
        <end position="414"/>
    </location>
</feature>
<feature type="region of interest" description="Disordered" evidence="1">
    <location>
        <begin position="544"/>
        <end position="589"/>
    </location>
</feature>
<gene>
    <name evidence="2" type="ORF">C2E20_3906</name>
</gene>
<accession>A0A2P6VFA4</accession>
<feature type="region of interest" description="Disordered" evidence="1">
    <location>
        <begin position="376"/>
        <end position="443"/>
    </location>
</feature>
<organism evidence="2 3">
    <name type="scientific">Micractinium conductrix</name>
    <dbReference type="NCBI Taxonomy" id="554055"/>
    <lineage>
        <taxon>Eukaryota</taxon>
        <taxon>Viridiplantae</taxon>
        <taxon>Chlorophyta</taxon>
        <taxon>core chlorophytes</taxon>
        <taxon>Trebouxiophyceae</taxon>
        <taxon>Chlorellales</taxon>
        <taxon>Chlorellaceae</taxon>
        <taxon>Chlorella clade</taxon>
        <taxon>Micractinium</taxon>
    </lineage>
</organism>
<dbReference type="OrthoDB" id="520123at2759"/>
<evidence type="ECO:0000313" key="2">
    <source>
        <dbReference type="EMBL" id="PSC72775.1"/>
    </source>
</evidence>
<dbReference type="EMBL" id="LHPF02000009">
    <property type="protein sequence ID" value="PSC72775.1"/>
    <property type="molecule type" value="Genomic_DNA"/>
</dbReference>